<accession>A0ABN9AKR7</accession>
<reference evidence="1" key="1">
    <citation type="submission" date="2023-05" db="EMBL/GenBank/DDBJ databases">
        <authorList>
            <person name="Stuckert A."/>
        </authorList>
    </citation>
    <scope>NUCLEOTIDE SEQUENCE</scope>
</reference>
<keyword evidence="2" id="KW-1185">Reference proteome</keyword>
<dbReference type="EMBL" id="CATNWA010000359">
    <property type="protein sequence ID" value="CAI9536641.1"/>
    <property type="molecule type" value="Genomic_DNA"/>
</dbReference>
<dbReference type="Proteomes" id="UP001162483">
    <property type="component" value="Unassembled WGS sequence"/>
</dbReference>
<evidence type="ECO:0000313" key="1">
    <source>
        <dbReference type="EMBL" id="CAI9536641.1"/>
    </source>
</evidence>
<name>A0ABN9AKR7_9NEOB</name>
<gene>
    <name evidence="1" type="ORF">SPARVUS_LOCUS1063871</name>
</gene>
<protein>
    <submittedName>
        <fullName evidence="1">Uncharacterized protein</fullName>
    </submittedName>
</protein>
<sequence>MSPLQRPRQCPPADAGICLPGSVPCDVRMYGDGTAGNLKVSKN</sequence>
<evidence type="ECO:0000313" key="2">
    <source>
        <dbReference type="Proteomes" id="UP001162483"/>
    </source>
</evidence>
<comment type="caution">
    <text evidence="1">The sequence shown here is derived from an EMBL/GenBank/DDBJ whole genome shotgun (WGS) entry which is preliminary data.</text>
</comment>
<organism evidence="1 2">
    <name type="scientific">Staurois parvus</name>
    <dbReference type="NCBI Taxonomy" id="386267"/>
    <lineage>
        <taxon>Eukaryota</taxon>
        <taxon>Metazoa</taxon>
        <taxon>Chordata</taxon>
        <taxon>Craniata</taxon>
        <taxon>Vertebrata</taxon>
        <taxon>Euteleostomi</taxon>
        <taxon>Amphibia</taxon>
        <taxon>Batrachia</taxon>
        <taxon>Anura</taxon>
        <taxon>Neobatrachia</taxon>
        <taxon>Ranoidea</taxon>
        <taxon>Ranidae</taxon>
        <taxon>Staurois</taxon>
    </lineage>
</organism>
<proteinExistence type="predicted"/>